<gene>
    <name evidence="1" type="ORF">FMOSSE_LOCUS9562</name>
</gene>
<dbReference type="AlphaFoldDB" id="A0A9N9CR38"/>
<dbReference type="EMBL" id="CAJVPP010002836">
    <property type="protein sequence ID" value="CAG8612939.1"/>
    <property type="molecule type" value="Genomic_DNA"/>
</dbReference>
<accession>A0A9N9CR38</accession>
<evidence type="ECO:0000313" key="1">
    <source>
        <dbReference type="EMBL" id="CAG8612939.1"/>
    </source>
</evidence>
<sequence length="68" mass="7890">SRRAFGINSKNIIALVSNRDNIDYTADEPVDLIFNDVKKLNGNHWRILDNNEFALLQPFRKDFIRGTV</sequence>
<proteinExistence type="predicted"/>
<reference evidence="1" key="1">
    <citation type="submission" date="2021-06" db="EMBL/GenBank/DDBJ databases">
        <authorList>
            <person name="Kallberg Y."/>
            <person name="Tangrot J."/>
            <person name="Rosling A."/>
        </authorList>
    </citation>
    <scope>NUCLEOTIDE SEQUENCE</scope>
    <source>
        <strain evidence="1">87-6 pot B 2015</strain>
    </source>
</reference>
<dbReference type="Proteomes" id="UP000789375">
    <property type="component" value="Unassembled WGS sequence"/>
</dbReference>
<evidence type="ECO:0000313" key="2">
    <source>
        <dbReference type="Proteomes" id="UP000789375"/>
    </source>
</evidence>
<protein>
    <submittedName>
        <fullName evidence="1">10759_t:CDS:1</fullName>
    </submittedName>
</protein>
<comment type="caution">
    <text evidence="1">The sequence shown here is derived from an EMBL/GenBank/DDBJ whole genome shotgun (WGS) entry which is preliminary data.</text>
</comment>
<organism evidence="1 2">
    <name type="scientific">Funneliformis mosseae</name>
    <name type="common">Endomycorrhizal fungus</name>
    <name type="synonym">Glomus mosseae</name>
    <dbReference type="NCBI Taxonomy" id="27381"/>
    <lineage>
        <taxon>Eukaryota</taxon>
        <taxon>Fungi</taxon>
        <taxon>Fungi incertae sedis</taxon>
        <taxon>Mucoromycota</taxon>
        <taxon>Glomeromycotina</taxon>
        <taxon>Glomeromycetes</taxon>
        <taxon>Glomerales</taxon>
        <taxon>Glomeraceae</taxon>
        <taxon>Funneliformis</taxon>
    </lineage>
</organism>
<keyword evidence="2" id="KW-1185">Reference proteome</keyword>
<feature type="non-terminal residue" evidence="1">
    <location>
        <position position="68"/>
    </location>
</feature>
<name>A0A9N9CR38_FUNMO</name>